<dbReference type="RefSeq" id="WP_116050090.1">
    <property type="nucleotide sequence ID" value="NZ_QUBQ01000009.1"/>
</dbReference>
<accession>A0A371NZX3</accession>
<dbReference type="OrthoDB" id="9813479at2"/>
<name>A0A371NZX3_9BACL</name>
<keyword evidence="1" id="KW-0472">Membrane</keyword>
<protein>
    <submittedName>
        <fullName evidence="3">SPFH domain-containing protein</fullName>
    </submittedName>
</protein>
<dbReference type="PANTHER" id="PTHR43446">
    <property type="entry name" value="MEMBRANE PROTEIN-RELATED"/>
    <property type="match status" value="1"/>
</dbReference>
<dbReference type="InterPro" id="IPR001107">
    <property type="entry name" value="Band_7"/>
</dbReference>
<dbReference type="InterPro" id="IPR036013">
    <property type="entry name" value="Band_7/SPFH_dom_sf"/>
</dbReference>
<gene>
    <name evidence="3" type="ORF">DX130_25250</name>
</gene>
<keyword evidence="1" id="KW-1133">Transmembrane helix</keyword>
<keyword evidence="4" id="KW-1185">Reference proteome</keyword>
<comment type="caution">
    <text evidence="3">The sequence shown here is derived from an EMBL/GenBank/DDBJ whole genome shotgun (WGS) entry which is preliminary data.</text>
</comment>
<dbReference type="EMBL" id="QUBQ01000009">
    <property type="protein sequence ID" value="REK69224.1"/>
    <property type="molecule type" value="Genomic_DNA"/>
</dbReference>
<sequence length="290" mass="31585">MREKKALYVSGYLALLIAIVAGVGGAALIIIQLTSTVVSLFSVILGLVFILIAFLMLTSFVIVQPNEAKVITFFGTYIGTIIESGLWMALPLTTKSTISLKVRNFNSQKLKVNDAEGNPVEIGAVVVFKVVDTAKATFDVDHYERFVEIQSETAIRHIAAQYPYDIFDENNGISLRGNADEVAAELLRDLQVRLEVAGVKLIETRITHLAYAPEIASAMLQRQQAMAIVAARQKIVEGAVGMVDAALRKLEENGIELDSERRAAMVNNLMVSIVSDRAAQPVINTGSLYS</sequence>
<evidence type="ECO:0000256" key="1">
    <source>
        <dbReference type="SAM" id="Phobius"/>
    </source>
</evidence>
<evidence type="ECO:0000313" key="3">
    <source>
        <dbReference type="EMBL" id="REK69224.1"/>
    </source>
</evidence>
<reference evidence="3 4" key="1">
    <citation type="submission" date="2018-08" db="EMBL/GenBank/DDBJ databases">
        <title>Paenibacillus sp. M4BSY-1, whole genome shotgun sequence.</title>
        <authorList>
            <person name="Tuo L."/>
        </authorList>
    </citation>
    <scope>NUCLEOTIDE SEQUENCE [LARGE SCALE GENOMIC DNA]</scope>
    <source>
        <strain evidence="3 4">M4BSY-1</strain>
    </source>
</reference>
<feature type="transmembrane region" description="Helical" evidence="1">
    <location>
        <begin position="12"/>
        <end position="31"/>
    </location>
</feature>
<dbReference type="PANTHER" id="PTHR43446:SF1">
    <property type="entry name" value="BAND 7 DOMAIN-CONTAINING PROTEIN"/>
    <property type="match status" value="1"/>
</dbReference>
<dbReference type="SUPFAM" id="SSF117892">
    <property type="entry name" value="Band 7/SPFH domain"/>
    <property type="match status" value="1"/>
</dbReference>
<feature type="domain" description="Band 7" evidence="2">
    <location>
        <begin position="58"/>
        <end position="223"/>
    </location>
</feature>
<evidence type="ECO:0000259" key="2">
    <source>
        <dbReference type="SMART" id="SM00244"/>
    </source>
</evidence>
<feature type="transmembrane region" description="Helical" evidence="1">
    <location>
        <begin position="70"/>
        <end position="90"/>
    </location>
</feature>
<dbReference type="Pfam" id="PF01145">
    <property type="entry name" value="Band_7"/>
    <property type="match status" value="1"/>
</dbReference>
<feature type="transmembrane region" description="Helical" evidence="1">
    <location>
        <begin position="37"/>
        <end position="63"/>
    </location>
</feature>
<evidence type="ECO:0000313" key="4">
    <source>
        <dbReference type="Proteomes" id="UP000261905"/>
    </source>
</evidence>
<proteinExistence type="predicted"/>
<dbReference type="SMART" id="SM00244">
    <property type="entry name" value="PHB"/>
    <property type="match status" value="1"/>
</dbReference>
<dbReference type="CDD" id="cd03402">
    <property type="entry name" value="SPFH_like_u2"/>
    <property type="match status" value="1"/>
</dbReference>
<dbReference type="Gene3D" id="3.30.479.30">
    <property type="entry name" value="Band 7 domain"/>
    <property type="match status" value="1"/>
</dbReference>
<dbReference type="AlphaFoldDB" id="A0A371NZX3"/>
<organism evidence="3 4">
    <name type="scientific">Paenibacillus paeoniae</name>
    <dbReference type="NCBI Taxonomy" id="2292705"/>
    <lineage>
        <taxon>Bacteria</taxon>
        <taxon>Bacillati</taxon>
        <taxon>Bacillota</taxon>
        <taxon>Bacilli</taxon>
        <taxon>Bacillales</taxon>
        <taxon>Paenibacillaceae</taxon>
        <taxon>Paenibacillus</taxon>
    </lineage>
</organism>
<dbReference type="Proteomes" id="UP000261905">
    <property type="component" value="Unassembled WGS sequence"/>
</dbReference>
<keyword evidence="1" id="KW-0812">Transmembrane</keyword>